<organism evidence="1 2">
    <name type="scientific">Paenibacillus stellifer</name>
    <dbReference type="NCBI Taxonomy" id="169760"/>
    <lineage>
        <taxon>Bacteria</taxon>
        <taxon>Bacillati</taxon>
        <taxon>Bacillota</taxon>
        <taxon>Bacilli</taxon>
        <taxon>Bacillales</taxon>
        <taxon>Paenibacillaceae</taxon>
        <taxon>Paenibacillus</taxon>
    </lineage>
</organism>
<dbReference type="SUPFAM" id="SSF52317">
    <property type="entry name" value="Class I glutamine amidotransferase-like"/>
    <property type="match status" value="1"/>
</dbReference>
<keyword evidence="2" id="KW-1185">Reference proteome</keyword>
<dbReference type="KEGG" id="pste:PSTEL_08105"/>
<dbReference type="HOGENOM" id="CLU_2357117_0_0_9"/>
<evidence type="ECO:0008006" key="3">
    <source>
        <dbReference type="Google" id="ProtNLM"/>
    </source>
</evidence>
<proteinExistence type="predicted"/>
<dbReference type="Gene3D" id="3.40.50.880">
    <property type="match status" value="1"/>
</dbReference>
<accession>A0A089LSI9</accession>
<evidence type="ECO:0000313" key="1">
    <source>
        <dbReference type="EMBL" id="AIQ63065.1"/>
    </source>
</evidence>
<evidence type="ECO:0000313" key="2">
    <source>
        <dbReference type="Proteomes" id="UP000029507"/>
    </source>
</evidence>
<gene>
    <name evidence="1" type="ORF">PSTEL_08105</name>
</gene>
<sequence>MIKAIVGSNQYRETDKIRVTIWNEYVSEKTKAEVAAVYPHGIHHALAEGLAPYGFLIRTAKDEIVERVYQRVLEGMGLIVLHSGHFSKLFRFSAWS</sequence>
<dbReference type="InterPro" id="IPR029062">
    <property type="entry name" value="Class_I_gatase-like"/>
</dbReference>
<name>A0A089LSI9_9BACL</name>
<dbReference type="STRING" id="169760.PSTEL_08105"/>
<reference evidence="1 2" key="1">
    <citation type="submission" date="2014-08" db="EMBL/GenBank/DDBJ databases">
        <title>Comparative genomics of the Paenibacillus odorifer group.</title>
        <authorList>
            <person name="den Bakker H.C."/>
            <person name="Tsai Y.-C."/>
            <person name="Martin N."/>
            <person name="Korlach J."/>
            <person name="Wiedmann M."/>
        </authorList>
    </citation>
    <scope>NUCLEOTIDE SEQUENCE [LARGE SCALE GENOMIC DNA]</scope>
    <source>
        <strain evidence="1 2">DSM 14472</strain>
    </source>
</reference>
<dbReference type="AlphaFoldDB" id="A0A089LSI9"/>
<dbReference type="Proteomes" id="UP000029507">
    <property type="component" value="Chromosome"/>
</dbReference>
<protein>
    <recommendedName>
        <fullName evidence="3">ThuA-like domain-containing protein</fullName>
    </recommendedName>
</protein>
<dbReference type="EMBL" id="CP009286">
    <property type="protein sequence ID" value="AIQ63065.1"/>
    <property type="molecule type" value="Genomic_DNA"/>
</dbReference>